<dbReference type="AlphaFoldDB" id="A0A177YID2"/>
<keyword evidence="3" id="KW-0378">Hydrolase</keyword>
<dbReference type="Gene3D" id="1.10.530.10">
    <property type="match status" value="1"/>
</dbReference>
<dbReference type="Proteomes" id="UP000077519">
    <property type="component" value="Unassembled WGS sequence"/>
</dbReference>
<sequence>MSGITRLNSTRSLTLYLVVAALLATLIVGGAVAVARHKTVTIDVDGELISLSTMTSDVNGALEAAGYAPGDKDLVAPAGDTELSDGETVVLRRARELNVTVDGQEEQIWTTALTVDEALSQMDLAEDVHVSASRGERLPLEGTNLDVATPKEVSVVDGAAAPTPLTLAAPTVREFLEEAGMPLEQADTVTPGPDEKVTEGAQIVVTRDRTETKSETTEVAAPEQRIEDPTMNMSRTVVENPGSPGVSDITWNINLVNGQEVGREKVTEVVKVPAQPKVVRVGAKPGTEVPPVENGAIWDALAQCEATGNWAINTGNGFYGGVQFDQNTWERQGGLRYAPRADLATREEQIAIASVTQKSQGWGAWPACTSRLGYR</sequence>
<evidence type="ECO:0000256" key="2">
    <source>
        <dbReference type="ARBA" id="ARBA00022729"/>
    </source>
</evidence>
<dbReference type="InterPro" id="IPR051933">
    <property type="entry name" value="Resuscitation_pf_RpfB"/>
</dbReference>
<dbReference type="RefSeq" id="WP_068423951.1">
    <property type="nucleotide sequence ID" value="NZ_LVHI01000011.1"/>
</dbReference>
<evidence type="ECO:0000313" key="5">
    <source>
        <dbReference type="EMBL" id="OAK55287.1"/>
    </source>
</evidence>
<dbReference type="CDD" id="cd13925">
    <property type="entry name" value="RPF"/>
    <property type="match status" value="1"/>
</dbReference>
<dbReference type="InterPro" id="IPR011098">
    <property type="entry name" value="G5_dom"/>
</dbReference>
<dbReference type="SMART" id="SM01208">
    <property type="entry name" value="G5"/>
    <property type="match status" value="1"/>
</dbReference>
<evidence type="ECO:0000259" key="4">
    <source>
        <dbReference type="PROSITE" id="PS51109"/>
    </source>
</evidence>
<dbReference type="SUPFAM" id="SSF53955">
    <property type="entry name" value="Lysozyme-like"/>
    <property type="match status" value="1"/>
</dbReference>
<dbReference type="Pfam" id="PF07501">
    <property type="entry name" value="G5"/>
    <property type="match status" value="1"/>
</dbReference>
<evidence type="ECO:0000313" key="6">
    <source>
        <dbReference type="Proteomes" id="UP000077519"/>
    </source>
</evidence>
<dbReference type="Pfam" id="PF03990">
    <property type="entry name" value="DUF348"/>
    <property type="match status" value="3"/>
</dbReference>
<dbReference type="EMBL" id="LVHI01000011">
    <property type="protein sequence ID" value="OAK55287.1"/>
    <property type="molecule type" value="Genomic_DNA"/>
</dbReference>
<dbReference type="InterPro" id="IPR010618">
    <property type="entry name" value="RPF"/>
</dbReference>
<evidence type="ECO:0000256" key="3">
    <source>
        <dbReference type="ARBA" id="ARBA00022801"/>
    </source>
</evidence>
<comment type="caution">
    <text evidence="5">The sequence shown here is derived from an EMBL/GenBank/DDBJ whole genome shotgun (WGS) entry which is preliminary data.</text>
</comment>
<dbReference type="GO" id="GO:0016787">
    <property type="term" value="F:hydrolase activity"/>
    <property type="evidence" value="ECO:0007669"/>
    <property type="project" value="UniProtKB-KW"/>
</dbReference>
<evidence type="ECO:0000256" key="1">
    <source>
        <dbReference type="ARBA" id="ARBA00010830"/>
    </source>
</evidence>
<name>A0A177YID2_9NOCA</name>
<keyword evidence="6" id="KW-1185">Reference proteome</keyword>
<dbReference type="InterPro" id="IPR007137">
    <property type="entry name" value="DUF348"/>
</dbReference>
<protein>
    <submittedName>
        <fullName evidence="5">Resuscitation-promoting factor RpfB</fullName>
    </submittedName>
</protein>
<dbReference type="InterPro" id="IPR023346">
    <property type="entry name" value="Lysozyme-like_dom_sf"/>
</dbReference>
<keyword evidence="2" id="KW-0732">Signal</keyword>
<dbReference type="Gene3D" id="2.20.230.10">
    <property type="entry name" value="Resuscitation-promoting factor rpfb"/>
    <property type="match status" value="1"/>
</dbReference>
<accession>A0A177YID2</accession>
<dbReference type="PANTHER" id="PTHR39160">
    <property type="entry name" value="CELL WALL-BINDING PROTEIN YOCH"/>
    <property type="match status" value="1"/>
</dbReference>
<dbReference type="Pfam" id="PF06737">
    <property type="entry name" value="Transglycosylas"/>
    <property type="match status" value="1"/>
</dbReference>
<reference evidence="5 6" key="1">
    <citation type="submission" date="2016-03" db="EMBL/GenBank/DDBJ databases">
        <title>Genome sequence of Rhodococcus kyotonensis KB10.</title>
        <authorList>
            <person name="Jeong H."/>
            <person name="Hong C.E."/>
            <person name="Jo S.H."/>
            <person name="Park J.M."/>
        </authorList>
    </citation>
    <scope>NUCLEOTIDE SEQUENCE [LARGE SCALE GENOMIC DNA]</scope>
    <source>
        <strain evidence="5 6">KB10</strain>
    </source>
</reference>
<dbReference type="PROSITE" id="PS51109">
    <property type="entry name" value="G5"/>
    <property type="match status" value="1"/>
</dbReference>
<gene>
    <name evidence="5" type="ORF">A3K89_20770</name>
</gene>
<comment type="similarity">
    <text evidence="1">Belongs to the transglycosylase family. Rpf subfamily.</text>
</comment>
<feature type="domain" description="G5" evidence="4">
    <location>
        <begin position="205"/>
        <end position="285"/>
    </location>
</feature>
<organism evidence="5 6">
    <name type="scientific">Rhodococcoides kyotonense</name>
    <dbReference type="NCBI Taxonomy" id="398843"/>
    <lineage>
        <taxon>Bacteria</taxon>
        <taxon>Bacillati</taxon>
        <taxon>Actinomycetota</taxon>
        <taxon>Actinomycetes</taxon>
        <taxon>Mycobacteriales</taxon>
        <taxon>Nocardiaceae</taxon>
        <taxon>Rhodococcoides</taxon>
    </lineage>
</organism>
<dbReference type="PANTHER" id="PTHR39160:SF4">
    <property type="entry name" value="RESUSCITATION-PROMOTING FACTOR RPFB"/>
    <property type="match status" value="1"/>
</dbReference>
<proteinExistence type="inferred from homology"/>